<name>A0A8T0TSK2_PANVG</name>
<feature type="repeat" description="PPR" evidence="3">
    <location>
        <begin position="324"/>
        <end position="358"/>
    </location>
</feature>
<feature type="compositionally biased region" description="Pro residues" evidence="4">
    <location>
        <begin position="52"/>
        <end position="69"/>
    </location>
</feature>
<dbReference type="PROSITE" id="PS51375">
    <property type="entry name" value="PPR"/>
    <property type="match status" value="7"/>
</dbReference>
<evidence type="ECO:0000256" key="1">
    <source>
        <dbReference type="ARBA" id="ARBA00022737"/>
    </source>
</evidence>
<proteinExistence type="predicted"/>
<evidence type="ECO:0000313" key="6">
    <source>
        <dbReference type="Proteomes" id="UP000823388"/>
    </source>
</evidence>
<evidence type="ECO:0000256" key="4">
    <source>
        <dbReference type="SAM" id="MobiDB-lite"/>
    </source>
</evidence>
<feature type="repeat" description="PPR" evidence="3">
    <location>
        <begin position="464"/>
        <end position="498"/>
    </location>
</feature>
<dbReference type="AlphaFoldDB" id="A0A8T0TSK2"/>
<feature type="compositionally biased region" description="Basic residues" evidence="4">
    <location>
        <begin position="26"/>
        <end position="40"/>
    </location>
</feature>
<dbReference type="PANTHER" id="PTHR47942:SF16">
    <property type="entry name" value="PENTATRICOPEPTIDE REPEAT DOMAIN CONTAINING PROTEIN-RELATED"/>
    <property type="match status" value="1"/>
</dbReference>
<feature type="repeat" description="PPR" evidence="3">
    <location>
        <begin position="359"/>
        <end position="393"/>
    </location>
</feature>
<keyword evidence="2" id="KW-0809">Transit peptide</keyword>
<keyword evidence="1" id="KW-0677">Repeat</keyword>
<organism evidence="5 6">
    <name type="scientific">Panicum virgatum</name>
    <name type="common">Blackwell switchgrass</name>
    <dbReference type="NCBI Taxonomy" id="38727"/>
    <lineage>
        <taxon>Eukaryota</taxon>
        <taxon>Viridiplantae</taxon>
        <taxon>Streptophyta</taxon>
        <taxon>Embryophyta</taxon>
        <taxon>Tracheophyta</taxon>
        <taxon>Spermatophyta</taxon>
        <taxon>Magnoliopsida</taxon>
        <taxon>Liliopsida</taxon>
        <taxon>Poales</taxon>
        <taxon>Poaceae</taxon>
        <taxon>PACMAD clade</taxon>
        <taxon>Panicoideae</taxon>
        <taxon>Panicodae</taxon>
        <taxon>Paniceae</taxon>
        <taxon>Panicinae</taxon>
        <taxon>Panicum</taxon>
        <taxon>Panicum sect. Hiantes</taxon>
    </lineage>
</organism>
<dbReference type="NCBIfam" id="TIGR00756">
    <property type="entry name" value="PPR"/>
    <property type="match status" value="7"/>
</dbReference>
<feature type="repeat" description="PPR" evidence="3">
    <location>
        <begin position="429"/>
        <end position="463"/>
    </location>
</feature>
<feature type="repeat" description="PPR" evidence="3">
    <location>
        <begin position="394"/>
        <end position="428"/>
    </location>
</feature>
<dbReference type="Gene3D" id="1.25.40.10">
    <property type="entry name" value="Tetratricopeptide repeat domain"/>
    <property type="match status" value="3"/>
</dbReference>
<comment type="caution">
    <text evidence="5">The sequence shown here is derived from an EMBL/GenBank/DDBJ whole genome shotgun (WGS) entry which is preliminary data.</text>
</comment>
<feature type="repeat" description="PPR" evidence="3">
    <location>
        <begin position="250"/>
        <end position="284"/>
    </location>
</feature>
<keyword evidence="6" id="KW-1185">Reference proteome</keyword>
<dbReference type="EMBL" id="CM029043">
    <property type="protein sequence ID" value="KAG2611806.1"/>
    <property type="molecule type" value="Genomic_DNA"/>
</dbReference>
<accession>A0A8T0TSK2</accession>
<feature type="region of interest" description="Disordered" evidence="4">
    <location>
        <begin position="1"/>
        <end position="108"/>
    </location>
</feature>
<dbReference type="Proteomes" id="UP000823388">
    <property type="component" value="Chromosome 4K"/>
</dbReference>
<feature type="compositionally biased region" description="Pro residues" evidence="4">
    <location>
        <begin position="88"/>
        <end position="106"/>
    </location>
</feature>
<evidence type="ECO:0000313" key="5">
    <source>
        <dbReference type="EMBL" id="KAG2611806.1"/>
    </source>
</evidence>
<reference evidence="5" key="1">
    <citation type="submission" date="2020-05" db="EMBL/GenBank/DDBJ databases">
        <title>WGS assembly of Panicum virgatum.</title>
        <authorList>
            <person name="Lovell J.T."/>
            <person name="Jenkins J."/>
            <person name="Shu S."/>
            <person name="Juenger T.E."/>
            <person name="Schmutz J."/>
        </authorList>
    </citation>
    <scope>NUCLEOTIDE SEQUENCE</scope>
    <source>
        <strain evidence="5">AP13</strain>
    </source>
</reference>
<dbReference type="InterPro" id="IPR011990">
    <property type="entry name" value="TPR-like_helical_dom_sf"/>
</dbReference>
<evidence type="ECO:0008006" key="7">
    <source>
        <dbReference type="Google" id="ProtNLM"/>
    </source>
</evidence>
<feature type="repeat" description="PPR" evidence="3">
    <location>
        <begin position="288"/>
        <end position="322"/>
    </location>
</feature>
<dbReference type="Pfam" id="PF01535">
    <property type="entry name" value="PPR"/>
    <property type="match status" value="1"/>
</dbReference>
<protein>
    <recommendedName>
        <fullName evidence="7">Pentatricopeptide repeat-containing protein</fullName>
    </recommendedName>
</protein>
<dbReference type="InterPro" id="IPR002885">
    <property type="entry name" value="PPR_rpt"/>
</dbReference>
<dbReference type="InterPro" id="IPR051222">
    <property type="entry name" value="PPR/CCM1_RNA-binding"/>
</dbReference>
<gene>
    <name evidence="5" type="ORF">PVAP13_4KG213100</name>
</gene>
<dbReference type="FunFam" id="1.25.40.10:FF:000558">
    <property type="entry name" value="Pentatricopeptide repeat-containing protein At5g39710"/>
    <property type="match status" value="1"/>
</dbReference>
<evidence type="ECO:0000256" key="2">
    <source>
        <dbReference type="ARBA" id="ARBA00022946"/>
    </source>
</evidence>
<sequence>MKSHHPLCIPAGEPDLQTPSETCPQRHFRRPRASRHYRSAPHRERRDAGRPTAPPPADLATMKPPPAPTAKPALPWISPLQYRSPARGAPPVPSPPPPVPSPPPPRYLHHPELARLIASSASPQRALDLFNATSSQRGFSHTPATFSALLVRLARARLPRAAAAVLRRAASAPCRFLEPQLLPLARLLPPDHALALLRLLPALLGRTRASHKALAVCLDRLVSSRGCRGVLDELLADLRDPRKKYLPRPNTCVYNILIKHYVKSGELETAFKMLDEMREYTCADVKPNLVTYSTLIGGLCRGGKMKDAFQLFEDMIEKDRIVPDQLLYNVIIDGFCRLGQVDKARAIFGFMRNNECEPNAFNYATLINGHCKEGDIEAARAVFEEMRSAGVEPDAVSYTALIGCLCRHGSVDEGINLVLEMKEKGCKADVVTYNLVIEGLCKDGRMVEAMDLLESMPLEGVQLNVASYRIVMNCLFSRGEMDKAVGLLGLMLGRGFVPHYAASNNLLIGLCDAGRVADATMALYGLADVGFMPEASCWERLVETVCRERKQRRSTEVLDVLIGVG</sequence>
<dbReference type="Pfam" id="PF13041">
    <property type="entry name" value="PPR_2"/>
    <property type="match status" value="3"/>
</dbReference>
<evidence type="ECO:0000256" key="3">
    <source>
        <dbReference type="PROSITE-ProRule" id="PRU00708"/>
    </source>
</evidence>
<dbReference type="PANTHER" id="PTHR47942">
    <property type="entry name" value="TETRATRICOPEPTIDE REPEAT (TPR)-LIKE SUPERFAMILY PROTEIN-RELATED"/>
    <property type="match status" value="1"/>
</dbReference>